<dbReference type="SFLD" id="SFLDG01020">
    <property type="entry name" value="Terpene_Cyclase_Like_2"/>
    <property type="match status" value="1"/>
</dbReference>
<name>A0A166E094_9AGAM</name>
<keyword evidence="5 6" id="KW-0456">Lyase</keyword>
<gene>
    <name evidence="7" type="ORF">SISSUDRAFT_1061476</name>
</gene>
<dbReference type="EC" id="4.2.3.-" evidence="6"/>
<protein>
    <recommendedName>
        <fullName evidence="6">Terpene synthase</fullName>
        <ecNumber evidence="6">4.2.3.-</ecNumber>
    </recommendedName>
</protein>
<evidence type="ECO:0000313" key="8">
    <source>
        <dbReference type="Proteomes" id="UP000076798"/>
    </source>
</evidence>
<dbReference type="OrthoDB" id="6486656at2759"/>
<dbReference type="Proteomes" id="UP000076798">
    <property type="component" value="Unassembled WGS sequence"/>
</dbReference>
<keyword evidence="4 6" id="KW-0460">Magnesium</keyword>
<dbReference type="InterPro" id="IPR034686">
    <property type="entry name" value="Terpene_cyclase-like_2"/>
</dbReference>
<dbReference type="GO" id="GO:0010333">
    <property type="term" value="F:terpene synthase activity"/>
    <property type="evidence" value="ECO:0007669"/>
    <property type="project" value="InterPro"/>
</dbReference>
<keyword evidence="8" id="KW-1185">Reference proteome</keyword>
<dbReference type="EMBL" id="KV428052">
    <property type="protein sequence ID" value="KZT39080.1"/>
    <property type="molecule type" value="Genomic_DNA"/>
</dbReference>
<evidence type="ECO:0000256" key="5">
    <source>
        <dbReference type="ARBA" id="ARBA00023239"/>
    </source>
</evidence>
<dbReference type="Pfam" id="PF19086">
    <property type="entry name" value="Terpene_syn_C_2"/>
    <property type="match status" value="1"/>
</dbReference>
<dbReference type="Gene3D" id="1.10.600.10">
    <property type="entry name" value="Farnesyl Diphosphate Synthase"/>
    <property type="match status" value="1"/>
</dbReference>
<evidence type="ECO:0000256" key="3">
    <source>
        <dbReference type="ARBA" id="ARBA00022723"/>
    </source>
</evidence>
<comment type="similarity">
    <text evidence="2 6">Belongs to the terpene synthase family.</text>
</comment>
<evidence type="ECO:0000256" key="4">
    <source>
        <dbReference type="ARBA" id="ARBA00022842"/>
    </source>
</evidence>
<dbReference type="SUPFAM" id="SSF48576">
    <property type="entry name" value="Terpenoid synthases"/>
    <property type="match status" value="1"/>
</dbReference>
<evidence type="ECO:0000313" key="7">
    <source>
        <dbReference type="EMBL" id="KZT39080.1"/>
    </source>
</evidence>
<dbReference type="AlphaFoldDB" id="A0A166E094"/>
<reference evidence="7 8" key="1">
    <citation type="journal article" date="2016" name="Mol. Biol. Evol.">
        <title>Comparative Genomics of Early-Diverging Mushroom-Forming Fungi Provides Insights into the Origins of Lignocellulose Decay Capabilities.</title>
        <authorList>
            <person name="Nagy L.G."/>
            <person name="Riley R."/>
            <person name="Tritt A."/>
            <person name="Adam C."/>
            <person name="Daum C."/>
            <person name="Floudas D."/>
            <person name="Sun H."/>
            <person name="Yadav J.S."/>
            <person name="Pangilinan J."/>
            <person name="Larsson K.H."/>
            <person name="Matsuura K."/>
            <person name="Barry K."/>
            <person name="Labutti K."/>
            <person name="Kuo R."/>
            <person name="Ohm R.A."/>
            <person name="Bhattacharya S.S."/>
            <person name="Shirouzu T."/>
            <person name="Yoshinaga Y."/>
            <person name="Martin F.M."/>
            <person name="Grigoriev I.V."/>
            <person name="Hibbett D.S."/>
        </authorList>
    </citation>
    <scope>NUCLEOTIDE SEQUENCE [LARGE SCALE GENOMIC DNA]</scope>
    <source>
        <strain evidence="7 8">HHB10207 ss-3</strain>
    </source>
</reference>
<proteinExistence type="inferred from homology"/>
<evidence type="ECO:0000256" key="2">
    <source>
        <dbReference type="ARBA" id="ARBA00006333"/>
    </source>
</evidence>
<comment type="cofactor">
    <cofactor evidence="1 6">
        <name>Mg(2+)</name>
        <dbReference type="ChEBI" id="CHEBI:18420"/>
    </cofactor>
</comment>
<dbReference type="PANTHER" id="PTHR35201:SF4">
    <property type="entry name" value="BETA-PINACENE SYNTHASE-RELATED"/>
    <property type="match status" value="1"/>
</dbReference>
<evidence type="ECO:0000256" key="1">
    <source>
        <dbReference type="ARBA" id="ARBA00001946"/>
    </source>
</evidence>
<organism evidence="7 8">
    <name type="scientific">Sistotremastrum suecicum HHB10207 ss-3</name>
    <dbReference type="NCBI Taxonomy" id="1314776"/>
    <lineage>
        <taxon>Eukaryota</taxon>
        <taxon>Fungi</taxon>
        <taxon>Dikarya</taxon>
        <taxon>Basidiomycota</taxon>
        <taxon>Agaricomycotina</taxon>
        <taxon>Agaricomycetes</taxon>
        <taxon>Sistotremastrales</taxon>
        <taxon>Sistotremastraceae</taxon>
        <taxon>Sistotremastrum</taxon>
    </lineage>
</organism>
<dbReference type="PANTHER" id="PTHR35201">
    <property type="entry name" value="TERPENE SYNTHASE"/>
    <property type="match status" value="1"/>
</dbReference>
<evidence type="ECO:0000256" key="6">
    <source>
        <dbReference type="RuleBase" id="RU366034"/>
    </source>
</evidence>
<sequence>MTSSASFIRLPDLLEGWPMVRAINPQYEQVATESADWLEKFQPFDARYLAIFRKCNFGLLASLAYPNASPDHLRAACDMLNCLFLLDEISDRLCASDARKAGDVVMDSLRNPLKPRPEGENVLGVVFQSFWARASTSSSCSSANRFVEHVQAFVDAVVIEAADRDSNHLRNMDDYLNLRRSTIGVMPCFDILQMGMDLPDDVVNHPKIVLLVDLATDMLILANDIYSYNVERIRDDNPHNLVAVAMKEQDCDAQSAIDYIARCYMQLRDRFLAGFDDLPSWSSTIDKDVKSYIWGVGNWVTANIEWSFESERYFGTHGKDIRESRTIAILA</sequence>
<accession>A0A166E094</accession>
<dbReference type="GO" id="GO:0046872">
    <property type="term" value="F:metal ion binding"/>
    <property type="evidence" value="ECO:0007669"/>
    <property type="project" value="UniProtKB-KW"/>
</dbReference>
<dbReference type="GO" id="GO:0008299">
    <property type="term" value="P:isoprenoid biosynthetic process"/>
    <property type="evidence" value="ECO:0007669"/>
    <property type="project" value="UniProtKB-ARBA"/>
</dbReference>
<dbReference type="SFLD" id="SFLDS00005">
    <property type="entry name" value="Isoprenoid_Synthase_Type_I"/>
    <property type="match status" value="1"/>
</dbReference>
<dbReference type="InterPro" id="IPR008949">
    <property type="entry name" value="Isoprenoid_synthase_dom_sf"/>
</dbReference>
<keyword evidence="3 6" id="KW-0479">Metal-binding</keyword>